<gene>
    <name evidence="2" type="ORF">PLEPLA_LOCUS36749</name>
</gene>
<feature type="region of interest" description="Disordered" evidence="1">
    <location>
        <begin position="1"/>
        <end position="31"/>
    </location>
</feature>
<comment type="caution">
    <text evidence="2">The sequence shown here is derived from an EMBL/GenBank/DDBJ whole genome shotgun (WGS) entry which is preliminary data.</text>
</comment>
<keyword evidence="3" id="KW-1185">Reference proteome</keyword>
<dbReference type="Proteomes" id="UP001153269">
    <property type="component" value="Unassembled WGS sequence"/>
</dbReference>
<organism evidence="2 3">
    <name type="scientific">Pleuronectes platessa</name>
    <name type="common">European plaice</name>
    <dbReference type="NCBI Taxonomy" id="8262"/>
    <lineage>
        <taxon>Eukaryota</taxon>
        <taxon>Metazoa</taxon>
        <taxon>Chordata</taxon>
        <taxon>Craniata</taxon>
        <taxon>Vertebrata</taxon>
        <taxon>Euteleostomi</taxon>
        <taxon>Actinopterygii</taxon>
        <taxon>Neopterygii</taxon>
        <taxon>Teleostei</taxon>
        <taxon>Neoteleostei</taxon>
        <taxon>Acanthomorphata</taxon>
        <taxon>Carangaria</taxon>
        <taxon>Pleuronectiformes</taxon>
        <taxon>Pleuronectoidei</taxon>
        <taxon>Pleuronectidae</taxon>
        <taxon>Pleuronectes</taxon>
    </lineage>
</organism>
<name>A0A9N7Z502_PLEPL</name>
<evidence type="ECO:0000256" key="1">
    <source>
        <dbReference type="SAM" id="MobiDB-lite"/>
    </source>
</evidence>
<dbReference type="EMBL" id="CADEAL010004000">
    <property type="protein sequence ID" value="CAB1449069.1"/>
    <property type="molecule type" value="Genomic_DNA"/>
</dbReference>
<evidence type="ECO:0000313" key="2">
    <source>
        <dbReference type="EMBL" id="CAB1449069.1"/>
    </source>
</evidence>
<dbReference type="AlphaFoldDB" id="A0A9N7Z502"/>
<protein>
    <submittedName>
        <fullName evidence="2">Uncharacterized protein</fullName>
    </submittedName>
</protein>
<reference evidence="2" key="1">
    <citation type="submission" date="2020-03" db="EMBL/GenBank/DDBJ databases">
        <authorList>
            <person name="Weist P."/>
        </authorList>
    </citation>
    <scope>NUCLEOTIDE SEQUENCE</scope>
</reference>
<evidence type="ECO:0000313" key="3">
    <source>
        <dbReference type="Proteomes" id="UP001153269"/>
    </source>
</evidence>
<sequence length="111" mass="12107">MSMRGQCGKEAESLKKKQTAPIRSSGRKQTCSSPLFQYGAQQQLQGISCHIRGSSHELTVGTIMPWGEEVAAHKEDALDMVGSEFGIKSMNPWTQSALCQQSRLVVVVVVV</sequence>
<accession>A0A9N7Z502</accession>
<proteinExistence type="predicted"/>